<sequence length="178" mass="18644">MRSMILATVLALPTVAFAAGGGDDSAPTPTSAEKACMKLGKVLADDGKTCVAPSSGALDDAALYQAARAFAYAGQYPETLAVLAAMNDAQDDRVLTYKGFVHRKQGDLEMGNAYYRQAIAKNPDNFLARSYMGQGFVEAGDLVAAAAQLKEIRARGGAGSWAEVSLTKAIESGTTYSY</sequence>
<feature type="signal peptide" evidence="2">
    <location>
        <begin position="1"/>
        <end position="18"/>
    </location>
</feature>
<dbReference type="EMBL" id="LFTY01000002">
    <property type="protein sequence ID" value="KMW57156.1"/>
    <property type="molecule type" value="Genomic_DNA"/>
</dbReference>
<evidence type="ECO:0000313" key="3">
    <source>
        <dbReference type="EMBL" id="KMW57156.1"/>
    </source>
</evidence>
<reference evidence="3 4" key="1">
    <citation type="submission" date="2015-06" db="EMBL/GenBank/DDBJ databases">
        <title>Draft genome sequence of an Alphaproteobacteria species associated to the Mediterranean sponge Oscarella lobularis.</title>
        <authorList>
            <person name="Jourda C."/>
            <person name="Santini S."/>
            <person name="Claverie J.-M."/>
        </authorList>
    </citation>
    <scope>NUCLEOTIDE SEQUENCE [LARGE SCALE GENOMIC DNA]</scope>
    <source>
        <strain evidence="3">IGS</strain>
    </source>
</reference>
<dbReference type="AlphaFoldDB" id="A0A0J9E2T6"/>
<accession>A0A0J9E2T6</accession>
<evidence type="ECO:0000256" key="1">
    <source>
        <dbReference type="PROSITE-ProRule" id="PRU00339"/>
    </source>
</evidence>
<dbReference type="Proteomes" id="UP000037178">
    <property type="component" value="Unassembled WGS sequence"/>
</dbReference>
<comment type="caution">
    <text evidence="3">The sequence shown here is derived from an EMBL/GenBank/DDBJ whole genome shotgun (WGS) entry which is preliminary data.</text>
</comment>
<dbReference type="PROSITE" id="PS50005">
    <property type="entry name" value="TPR"/>
    <property type="match status" value="1"/>
</dbReference>
<organism evidence="3 4">
    <name type="scientific">Candidatus Rhodobacter oscarellae</name>
    <dbReference type="NCBI Taxonomy" id="1675527"/>
    <lineage>
        <taxon>Bacteria</taxon>
        <taxon>Pseudomonadati</taxon>
        <taxon>Pseudomonadota</taxon>
        <taxon>Alphaproteobacteria</taxon>
        <taxon>Rhodobacterales</taxon>
        <taxon>Rhodobacter group</taxon>
        <taxon>Rhodobacter</taxon>
    </lineage>
</organism>
<dbReference type="RefSeq" id="WP_049642928.1">
    <property type="nucleotide sequence ID" value="NZ_LFTY01000002.1"/>
</dbReference>
<dbReference type="SUPFAM" id="SSF48452">
    <property type="entry name" value="TPR-like"/>
    <property type="match status" value="1"/>
</dbReference>
<evidence type="ECO:0000256" key="2">
    <source>
        <dbReference type="SAM" id="SignalP"/>
    </source>
</evidence>
<keyword evidence="4" id="KW-1185">Reference proteome</keyword>
<name>A0A0J9E2T6_9RHOB</name>
<dbReference type="Gene3D" id="1.25.40.10">
    <property type="entry name" value="Tetratricopeptide repeat domain"/>
    <property type="match status" value="1"/>
</dbReference>
<dbReference type="OrthoDB" id="8592798at2"/>
<dbReference type="InterPro" id="IPR019734">
    <property type="entry name" value="TPR_rpt"/>
</dbReference>
<dbReference type="InterPro" id="IPR011990">
    <property type="entry name" value="TPR-like_helical_dom_sf"/>
</dbReference>
<evidence type="ECO:0008006" key="5">
    <source>
        <dbReference type="Google" id="ProtNLM"/>
    </source>
</evidence>
<proteinExistence type="predicted"/>
<feature type="chain" id="PRO_5005318331" description="Tetratricopeptide repeat protein" evidence="2">
    <location>
        <begin position="19"/>
        <end position="178"/>
    </location>
</feature>
<keyword evidence="2" id="KW-0732">Signal</keyword>
<feature type="repeat" description="TPR" evidence="1">
    <location>
        <begin position="92"/>
        <end position="125"/>
    </location>
</feature>
<protein>
    <recommendedName>
        <fullName evidence="5">Tetratricopeptide repeat protein</fullName>
    </recommendedName>
</protein>
<dbReference type="STRING" id="1675527.AIOL_002117"/>
<evidence type="ECO:0000313" key="4">
    <source>
        <dbReference type="Proteomes" id="UP000037178"/>
    </source>
</evidence>
<gene>
    <name evidence="3" type="ORF">AIOL_002117</name>
</gene>
<keyword evidence="1" id="KW-0802">TPR repeat</keyword>
<dbReference type="PATRIC" id="fig|1675527.3.peg.2231"/>